<accession>A0ABM5VKX9</accession>
<dbReference type="RefSeq" id="WP_269431962.1">
    <property type="nucleotide sequence ID" value="NZ_CP010822.1"/>
</dbReference>
<dbReference type="InterPro" id="IPR036388">
    <property type="entry name" value="WH-like_DNA-bd_sf"/>
</dbReference>
<sequence>MEEIALLLEGAGLPRMVGRVLAWLLAADPPAETLREIGEGLS</sequence>
<dbReference type="EMBL" id="CP010822">
    <property type="protein sequence ID" value="ALJ90802.1"/>
    <property type="molecule type" value="Genomic_DNA"/>
</dbReference>
<organism evidence="1 2">
    <name type="scientific">Thermus aquaticus (strain ATCC BAA-2747 / Y51MC23)</name>
    <dbReference type="NCBI Taxonomy" id="498848"/>
    <lineage>
        <taxon>Bacteria</taxon>
        <taxon>Thermotogati</taxon>
        <taxon>Deinococcota</taxon>
        <taxon>Deinococci</taxon>
        <taxon>Thermales</taxon>
        <taxon>Thermaceae</taxon>
        <taxon>Thermus</taxon>
    </lineage>
</organism>
<proteinExistence type="predicted"/>
<evidence type="ECO:0000313" key="2">
    <source>
        <dbReference type="Proteomes" id="UP000058660"/>
    </source>
</evidence>
<dbReference type="Proteomes" id="UP000058660">
    <property type="component" value="Chromosome"/>
</dbReference>
<gene>
    <name evidence="1" type="ORF">TO73_0954</name>
</gene>
<name>A0ABM5VKX9_THEA5</name>
<evidence type="ECO:0000313" key="1">
    <source>
        <dbReference type="EMBL" id="ALJ90802.1"/>
    </source>
</evidence>
<reference evidence="2" key="1">
    <citation type="journal article" date="2015" name="PLoS ONE">
        <title>Complete Genome Sequence of Thermus aquaticus Y51MC23.</title>
        <authorList>
            <person name="Brumm P.J."/>
            <person name="Monsma S."/>
            <person name="Keough B."/>
            <person name="Jasinovica S."/>
            <person name="Ferguson E."/>
            <person name="Schoenfeld T."/>
            <person name="Lodes M."/>
            <person name="Mead D.A."/>
        </authorList>
    </citation>
    <scope>NUCLEOTIDE SEQUENCE [LARGE SCALE GENOMIC DNA]</scope>
    <source>
        <strain evidence="2">BAA-2747 / Y51MC23</strain>
    </source>
</reference>
<keyword evidence="2" id="KW-1185">Reference proteome</keyword>
<protein>
    <submittedName>
        <fullName evidence="1">Uncharacterized protein</fullName>
    </submittedName>
</protein>
<dbReference type="Gene3D" id="1.10.10.10">
    <property type="entry name" value="Winged helix-like DNA-binding domain superfamily/Winged helix DNA-binding domain"/>
    <property type="match status" value="1"/>
</dbReference>